<comment type="subcellular location">
    <subcellularLocation>
        <location evidence="1">Nucleus</location>
    </subcellularLocation>
</comment>
<dbReference type="GO" id="GO:0003684">
    <property type="term" value="F:damaged DNA binding"/>
    <property type="evidence" value="ECO:0007669"/>
    <property type="project" value="InterPro"/>
</dbReference>
<keyword evidence="4" id="KW-0227">DNA damage</keyword>
<accession>A0A1B0DMG8</accession>
<dbReference type="Pfam" id="PF10405">
    <property type="entry name" value="BHD_3"/>
    <property type="match status" value="1"/>
</dbReference>
<dbReference type="SUPFAM" id="SSF54001">
    <property type="entry name" value="Cysteine proteinases"/>
    <property type="match status" value="1"/>
</dbReference>
<feature type="compositionally biased region" description="Basic residues" evidence="9">
    <location>
        <begin position="65"/>
        <end position="82"/>
    </location>
</feature>
<evidence type="ECO:0000256" key="6">
    <source>
        <dbReference type="ARBA" id="ARBA00023204"/>
    </source>
</evidence>
<dbReference type="NCBIfam" id="TIGR00605">
    <property type="entry name" value="rad4"/>
    <property type="match status" value="1"/>
</dbReference>
<feature type="coiled-coil region" evidence="8">
    <location>
        <begin position="902"/>
        <end position="929"/>
    </location>
</feature>
<evidence type="ECO:0000259" key="11">
    <source>
        <dbReference type="SMART" id="SM01032"/>
    </source>
</evidence>
<evidence type="ECO:0000256" key="2">
    <source>
        <dbReference type="ARBA" id="ARBA00009525"/>
    </source>
</evidence>
<dbReference type="Gene3D" id="3.90.260.10">
    <property type="entry name" value="Transglutaminase-like"/>
    <property type="match status" value="1"/>
</dbReference>
<keyword evidence="5" id="KW-0238">DNA-binding</keyword>
<evidence type="ECO:0008006" key="14">
    <source>
        <dbReference type="Google" id="ProtNLM"/>
    </source>
</evidence>
<dbReference type="Pfam" id="PF10403">
    <property type="entry name" value="BHD_1"/>
    <property type="match status" value="1"/>
</dbReference>
<evidence type="ECO:0000256" key="1">
    <source>
        <dbReference type="ARBA" id="ARBA00004123"/>
    </source>
</evidence>
<feature type="compositionally biased region" description="Acidic residues" evidence="9">
    <location>
        <begin position="167"/>
        <end position="176"/>
    </location>
</feature>
<feature type="compositionally biased region" description="Basic and acidic residues" evidence="9">
    <location>
        <begin position="20"/>
        <end position="30"/>
    </location>
</feature>
<evidence type="ECO:0000256" key="7">
    <source>
        <dbReference type="ARBA" id="ARBA00023242"/>
    </source>
</evidence>
<sequence length="960" mass="110442">MSSSDDFEEDSVDDFSASEDEWKPSKKDASTSEEEEVEDDDEDEGTSRGTKRKRPAKGKINTSAAKRKVPSLRSKMFRKYKPIPKTVKSPPGPPRIIPGTIQQILEQSRYQKGKKVVDPDDSGSSGDEHLVPASELDLESNFFKAKPKEDTPPPNFDCNVGMRLSDSDEEDENPAEEDTKIMSKIVSRINQTSSNSMDFRKLEDFTENIPKIKVADDTATKNHENLDISSLLAMGESTGVTKKSQKASKSRKRPAGRDSESDWEEVEEFQRRTKKEVDLEACIKRKLNRQIKENQIYLHKVSILCFLATGNHMNSVLCKGKLLDAAVKLLPSKNSYPRKNGADSQYFQHMTSWFRGAVKLEDPKMYGKLNTMKLQEQLDEEIKNRQTSCFRNFTLIFLLLLRGMAIDSRLILNFTGHPIRPHPSQLCRITMKPKEEKEEKPGKPSKNAKKPKIEEKNPRPGSSKSSSIPNGLAKKNQTKENPAKGSKVNLEKLKSQKKPEENPPIVLRSRQAKIVARKPSENTPEKSPEKIFQEDTSPVRKTRSQTRNQTSQAPNLSKLKKTKTTKNSASEPPVKAIEIETTPQPSTSRQTPKKPDSRLFAPEAVIPRQIKPKPIDHRVFSSDSDDWTREKKRKEDKIDIWVEVYSDKEQKWLAIDLFNGKVDKIEKIIQTAFQPISYVFAWHADKTVKDVSPRYCPQWNTTTRKYRIDKEWLDDTLQPFLGKKTKRDREEDRELDKIHLDKPLPKTITEYKDHPLYALERHLLKYQALYPPNPPPLGYVRNEAVYARECVHTLHTREHWLKEARVYSNTMLKDIPLEIFGIWQTSPYVPPVAKNGIVPRNEYGNVELFKDCMLPKNTVHIQLPGINKICKRLNIDCAPAIVGFDFHSGWCHPTIDGFVICKEFEDKVLDEWNREQDEAERKEDEKREKRVYGNWRKLIKGLLIRARLQAKYNFKDEEGS</sequence>
<comment type="similarity">
    <text evidence="2">Belongs to the XPC family.</text>
</comment>
<dbReference type="EMBL" id="AJVK01001327">
    <property type="status" value="NOT_ANNOTATED_CDS"/>
    <property type="molecule type" value="Genomic_DNA"/>
</dbReference>
<feature type="compositionally biased region" description="Polar residues" evidence="9">
    <location>
        <begin position="545"/>
        <end position="554"/>
    </location>
</feature>
<reference evidence="12" key="1">
    <citation type="submission" date="2022-08" db="UniProtKB">
        <authorList>
            <consortium name="EnsemblMetazoa"/>
        </authorList>
    </citation>
    <scope>IDENTIFICATION</scope>
    <source>
        <strain evidence="12">Israel</strain>
    </source>
</reference>
<feature type="compositionally biased region" description="Low complexity" evidence="9">
    <location>
        <begin position="581"/>
        <end position="590"/>
    </location>
</feature>
<evidence type="ECO:0000313" key="12">
    <source>
        <dbReference type="EnsemblMetazoa" id="PPAI009560-PA"/>
    </source>
</evidence>
<dbReference type="FunFam" id="3.30.70.2460:FF:000001">
    <property type="entry name" value="DNA repair protein Rad4 family"/>
    <property type="match status" value="1"/>
</dbReference>
<dbReference type="PANTHER" id="PTHR12135:SF0">
    <property type="entry name" value="DNA REPAIR PROTEIN COMPLEMENTING XP-C CELLS"/>
    <property type="match status" value="1"/>
</dbReference>
<keyword evidence="6" id="KW-0234">DNA repair</keyword>
<feature type="compositionally biased region" description="Acidic residues" evidence="9">
    <location>
        <begin position="31"/>
        <end position="44"/>
    </location>
</feature>
<proteinExistence type="inferred from homology"/>
<dbReference type="VEuPathDB" id="VectorBase:PPAI009560"/>
<dbReference type="InterPro" id="IPR018325">
    <property type="entry name" value="Rad4/PNGase_transGLS-fold"/>
</dbReference>
<dbReference type="InterPro" id="IPR004583">
    <property type="entry name" value="DNA_repair_Rad4"/>
</dbReference>
<keyword evidence="8" id="KW-0175">Coiled coil</keyword>
<dbReference type="InterPro" id="IPR038765">
    <property type="entry name" value="Papain-like_cys_pep_sf"/>
</dbReference>
<dbReference type="Gene3D" id="3.30.70.2460">
    <property type="entry name" value="Rad4, beta-hairpin domain BHD3"/>
    <property type="match status" value="1"/>
</dbReference>
<evidence type="ECO:0000256" key="3">
    <source>
        <dbReference type="ARBA" id="ARBA00022553"/>
    </source>
</evidence>
<feature type="region of interest" description="Disordered" evidence="9">
    <location>
        <begin position="1"/>
        <end position="181"/>
    </location>
</feature>
<dbReference type="EnsemblMetazoa" id="PPAI009560-RA">
    <property type="protein sequence ID" value="PPAI009560-PA"/>
    <property type="gene ID" value="PPAI009560"/>
</dbReference>
<dbReference type="PANTHER" id="PTHR12135">
    <property type="entry name" value="DNA REPAIR PROTEIN XP-C / RAD4"/>
    <property type="match status" value="1"/>
</dbReference>
<dbReference type="Pfam" id="PF03835">
    <property type="entry name" value="Rad4"/>
    <property type="match status" value="1"/>
</dbReference>
<feature type="domain" description="Rad4 beta-hairpin" evidence="10">
    <location>
        <begin position="740"/>
        <end position="792"/>
    </location>
</feature>
<dbReference type="FunFam" id="2.20.20.110:FF:000001">
    <property type="entry name" value="DNA repair protein complementing XP-C cells"/>
    <property type="match status" value="1"/>
</dbReference>
<dbReference type="EMBL" id="AJVK01001326">
    <property type="status" value="NOT_ANNOTATED_CDS"/>
    <property type="molecule type" value="Genomic_DNA"/>
</dbReference>
<dbReference type="SMART" id="SM01032">
    <property type="entry name" value="BHD_3"/>
    <property type="match status" value="1"/>
</dbReference>
<dbReference type="AlphaFoldDB" id="A0A1B0DMG8"/>
<protein>
    <recommendedName>
        <fullName evidence="14">Rad4 beta-hairpin domain-containing protein</fullName>
    </recommendedName>
</protein>
<dbReference type="Gene3D" id="2.20.20.110">
    <property type="entry name" value="Rad4, beta-hairpin domain BHD1"/>
    <property type="match status" value="1"/>
</dbReference>
<keyword evidence="13" id="KW-1185">Reference proteome</keyword>
<dbReference type="GO" id="GO:0071942">
    <property type="term" value="C:XPC complex"/>
    <property type="evidence" value="ECO:0007669"/>
    <property type="project" value="TreeGrafter"/>
</dbReference>
<evidence type="ECO:0000256" key="8">
    <source>
        <dbReference type="SAM" id="Coils"/>
    </source>
</evidence>
<dbReference type="VEuPathDB" id="VectorBase:PPAPM1_007878"/>
<keyword evidence="3" id="KW-0597">Phosphoprotein</keyword>
<dbReference type="GO" id="GO:0005737">
    <property type="term" value="C:cytoplasm"/>
    <property type="evidence" value="ECO:0007669"/>
    <property type="project" value="TreeGrafter"/>
</dbReference>
<feature type="region of interest" description="Disordered" evidence="9">
    <location>
        <begin position="237"/>
        <end position="268"/>
    </location>
</feature>
<dbReference type="InterPro" id="IPR018328">
    <property type="entry name" value="Rad4_beta-hairpin_dom3"/>
</dbReference>
<evidence type="ECO:0000313" key="13">
    <source>
        <dbReference type="Proteomes" id="UP000092462"/>
    </source>
</evidence>
<dbReference type="GO" id="GO:0006298">
    <property type="term" value="P:mismatch repair"/>
    <property type="evidence" value="ECO:0007669"/>
    <property type="project" value="TreeGrafter"/>
</dbReference>
<evidence type="ECO:0000259" key="10">
    <source>
        <dbReference type="SMART" id="SM01030"/>
    </source>
</evidence>
<feature type="region of interest" description="Disordered" evidence="9">
    <location>
        <begin position="432"/>
        <end position="596"/>
    </location>
</feature>
<dbReference type="Proteomes" id="UP000092462">
    <property type="component" value="Unassembled WGS sequence"/>
</dbReference>
<dbReference type="SMART" id="SM01030">
    <property type="entry name" value="BHD_1"/>
    <property type="match status" value="1"/>
</dbReference>
<evidence type="ECO:0000256" key="4">
    <source>
        <dbReference type="ARBA" id="ARBA00022763"/>
    </source>
</evidence>
<feature type="compositionally biased region" description="Polar residues" evidence="9">
    <location>
        <begin position="460"/>
        <end position="469"/>
    </location>
</feature>
<dbReference type="EMBL" id="AJVK01001325">
    <property type="status" value="NOT_ANNOTATED_CDS"/>
    <property type="molecule type" value="Genomic_DNA"/>
</dbReference>
<dbReference type="GO" id="GO:0000111">
    <property type="term" value="C:nucleotide-excision repair factor 2 complex"/>
    <property type="evidence" value="ECO:0007669"/>
    <property type="project" value="TreeGrafter"/>
</dbReference>
<dbReference type="InterPro" id="IPR018326">
    <property type="entry name" value="Rad4_beta-hairpin_dom1"/>
</dbReference>
<evidence type="ECO:0000256" key="5">
    <source>
        <dbReference type="ARBA" id="ARBA00023125"/>
    </source>
</evidence>
<keyword evidence="7" id="KW-0539">Nucleus</keyword>
<dbReference type="InterPro" id="IPR036985">
    <property type="entry name" value="Transglutaminase-like_sf"/>
</dbReference>
<evidence type="ECO:0000256" key="9">
    <source>
        <dbReference type="SAM" id="MobiDB-lite"/>
    </source>
</evidence>
<feature type="compositionally biased region" description="Basic and acidic residues" evidence="9">
    <location>
        <begin position="432"/>
        <end position="442"/>
    </location>
</feature>
<dbReference type="InterPro" id="IPR018026">
    <property type="entry name" value="DNA_repair_Rad4-like"/>
</dbReference>
<dbReference type="InterPro" id="IPR042488">
    <property type="entry name" value="Rad4_BHD3_sf"/>
</dbReference>
<feature type="compositionally biased region" description="Basic and acidic residues" evidence="9">
    <location>
        <begin position="489"/>
        <end position="501"/>
    </location>
</feature>
<organism evidence="12 13">
    <name type="scientific">Phlebotomus papatasi</name>
    <name type="common">Sandfly</name>
    <dbReference type="NCBI Taxonomy" id="29031"/>
    <lineage>
        <taxon>Eukaryota</taxon>
        <taxon>Metazoa</taxon>
        <taxon>Ecdysozoa</taxon>
        <taxon>Arthropoda</taxon>
        <taxon>Hexapoda</taxon>
        <taxon>Insecta</taxon>
        <taxon>Pterygota</taxon>
        <taxon>Neoptera</taxon>
        <taxon>Endopterygota</taxon>
        <taxon>Diptera</taxon>
        <taxon>Nematocera</taxon>
        <taxon>Psychodoidea</taxon>
        <taxon>Psychodidae</taxon>
        <taxon>Phlebotomus</taxon>
        <taxon>Phlebotomus</taxon>
    </lineage>
</organism>
<feature type="domain" description="Rad4 beta-hairpin" evidence="11">
    <location>
        <begin position="838"/>
        <end position="912"/>
    </location>
</feature>
<dbReference type="GO" id="GO:0003697">
    <property type="term" value="F:single-stranded DNA binding"/>
    <property type="evidence" value="ECO:0007669"/>
    <property type="project" value="TreeGrafter"/>
</dbReference>
<name>A0A1B0DMG8_PHLPP</name>
<feature type="compositionally biased region" description="Basic residues" evidence="9">
    <location>
        <begin position="243"/>
        <end position="254"/>
    </location>
</feature>
<feature type="compositionally biased region" description="Basic and acidic residues" evidence="9">
    <location>
        <begin position="518"/>
        <end position="533"/>
    </location>
</feature>
<feature type="compositionally biased region" description="Acidic residues" evidence="9">
    <location>
        <begin position="1"/>
        <end position="19"/>
    </location>
</feature>
<dbReference type="GO" id="GO:0006289">
    <property type="term" value="P:nucleotide-excision repair"/>
    <property type="evidence" value="ECO:0007669"/>
    <property type="project" value="InterPro"/>
</dbReference>